<comment type="caution">
    <text evidence="2">The sequence shown here is derived from an EMBL/GenBank/DDBJ whole genome shotgun (WGS) entry which is preliminary data.</text>
</comment>
<organism evidence="2 3">
    <name type="scientific">Streptomyces canus</name>
    <dbReference type="NCBI Taxonomy" id="58343"/>
    <lineage>
        <taxon>Bacteria</taxon>
        <taxon>Bacillati</taxon>
        <taxon>Actinomycetota</taxon>
        <taxon>Actinomycetes</taxon>
        <taxon>Kitasatosporales</taxon>
        <taxon>Streptomycetaceae</taxon>
        <taxon>Streptomyces</taxon>
        <taxon>Streptomyces aurantiacus group</taxon>
    </lineage>
</organism>
<protein>
    <recommendedName>
        <fullName evidence="1">TIR domain-containing protein</fullName>
    </recommendedName>
</protein>
<sequence length="204" mass="21371">MRTRLSYQQQDERPASSLAAALRRVGADLVLDAWTTAPDDSPASRSMANPSADTDDAVVLLWSAAAGTAWGEALAESGLPSGLTGTGEARLVPVRLDDTPLPPSLGSLRHVRLAGGTYRMTDATAAMIVNIGSTAVPAPAVRGNISENVLVISDFGRLGLFAACPQCGVSSDRLRSYTTVEHISDRALYLVICGVCGWQDACDI</sequence>
<proteinExistence type="predicted"/>
<name>A0A101RK39_9ACTN</name>
<feature type="domain" description="TIR" evidence="1">
    <location>
        <begin position="5"/>
        <end position="116"/>
    </location>
</feature>
<dbReference type="GO" id="GO:0007165">
    <property type="term" value="P:signal transduction"/>
    <property type="evidence" value="ECO:0007669"/>
    <property type="project" value="InterPro"/>
</dbReference>
<dbReference type="Pfam" id="PF13676">
    <property type="entry name" value="TIR_2"/>
    <property type="match status" value="1"/>
</dbReference>
<reference evidence="2 3" key="1">
    <citation type="submission" date="2015-10" db="EMBL/GenBank/DDBJ databases">
        <title>Draft genome sequence of Streptomyces canus DSM 40017, type strain for the species Streptomyces canus.</title>
        <authorList>
            <person name="Ruckert C."/>
            <person name="Winkler A."/>
            <person name="Kalinowski J."/>
            <person name="Kampfer P."/>
            <person name="Glaeser S."/>
        </authorList>
    </citation>
    <scope>NUCLEOTIDE SEQUENCE [LARGE SCALE GENOMIC DNA]</scope>
    <source>
        <strain evidence="2 3">DSM 40017</strain>
    </source>
</reference>
<evidence type="ECO:0000313" key="3">
    <source>
        <dbReference type="Proteomes" id="UP000053669"/>
    </source>
</evidence>
<dbReference type="Proteomes" id="UP000053669">
    <property type="component" value="Unassembled WGS sequence"/>
</dbReference>
<dbReference type="InterPro" id="IPR000157">
    <property type="entry name" value="TIR_dom"/>
</dbReference>
<dbReference type="AlphaFoldDB" id="A0A101RK39"/>
<dbReference type="EMBL" id="LMWU01000083">
    <property type="protein sequence ID" value="KUN54755.1"/>
    <property type="molecule type" value="Genomic_DNA"/>
</dbReference>
<gene>
    <name evidence="2" type="ORF">AQJ46_49970</name>
</gene>
<evidence type="ECO:0000259" key="1">
    <source>
        <dbReference type="Pfam" id="PF13676"/>
    </source>
</evidence>
<dbReference type="RefSeq" id="WP_059212025.1">
    <property type="nucleotide sequence ID" value="NZ_KQ948691.1"/>
</dbReference>
<evidence type="ECO:0000313" key="2">
    <source>
        <dbReference type="EMBL" id="KUN54755.1"/>
    </source>
</evidence>
<accession>A0A101RK39</accession>